<evidence type="ECO:0000256" key="2">
    <source>
        <dbReference type="SAM" id="MobiDB-lite"/>
    </source>
</evidence>
<feature type="non-terminal residue" evidence="4">
    <location>
        <position position="1"/>
    </location>
</feature>
<keyword evidence="5" id="KW-1185">Reference proteome</keyword>
<feature type="region of interest" description="Disordered" evidence="2">
    <location>
        <begin position="161"/>
        <end position="236"/>
    </location>
</feature>
<dbReference type="InterPro" id="IPR007592">
    <property type="entry name" value="GEBP"/>
</dbReference>
<reference evidence="4 5" key="1">
    <citation type="submission" date="2016-09" db="EMBL/GenBank/DDBJ databases">
        <title>The draft genome of Dichanthelium oligosanthes: A C3 panicoid grass species.</title>
        <authorList>
            <person name="Studer A.J."/>
            <person name="Schnable J.C."/>
            <person name="Brutnell T.P."/>
        </authorList>
    </citation>
    <scope>NUCLEOTIDE SEQUENCE [LARGE SCALE GENOMIC DNA]</scope>
    <source>
        <strain evidence="5">cv. Kellogg 1175</strain>
        <tissue evidence="4">Leaf</tissue>
    </source>
</reference>
<accession>A0A1E5WMC4</accession>
<evidence type="ECO:0000259" key="3">
    <source>
        <dbReference type="Pfam" id="PF04504"/>
    </source>
</evidence>
<evidence type="ECO:0000313" key="4">
    <source>
        <dbReference type="EMBL" id="OEL38518.1"/>
    </source>
</evidence>
<evidence type="ECO:0000256" key="1">
    <source>
        <dbReference type="ARBA" id="ARBA00010820"/>
    </source>
</evidence>
<proteinExistence type="inferred from homology"/>
<sequence>RRLREFAEAAKLVPAAAPATRGSDASVAIDGGHQRRGIAGVAVNLGNGAVQSLWSDADEVTLLAAAAAFRERTGRAPRRPDAGALFDSIRDSVSPHIDEAKACDKLCRLESKFLHGALGSSTGMHDHRVHDLSTKVWGVGDVVSPSEDGPDGQDAEARHLITERGPKPAPAVDALRPSDAAPMDADATTAPASPPISKKRSPSPQPGMGDAHQDPNSSPRGSPSRRSELNRRLRTSVESTVVALTAAAAARRSNVDGGHEEVQNLEAAGVAVDLGHGAAQRLEPNDDRGHGAAPNYPKTWSNADEVSLLDAAAAFRERTGLPPSAAFRRVFMHS</sequence>
<dbReference type="PANTHER" id="PTHR31662">
    <property type="entry name" value="BNAANNG10740D PROTEIN-RELATED"/>
    <property type="match status" value="1"/>
</dbReference>
<dbReference type="GO" id="GO:0005634">
    <property type="term" value="C:nucleus"/>
    <property type="evidence" value="ECO:0007669"/>
    <property type="project" value="TreeGrafter"/>
</dbReference>
<dbReference type="AlphaFoldDB" id="A0A1E5WMC4"/>
<protein>
    <recommendedName>
        <fullName evidence="3">Glabrous enhancer-binding protein-like DBD domain-containing protein</fullName>
    </recommendedName>
</protein>
<gene>
    <name evidence="4" type="ORF">BAE44_0000465</name>
</gene>
<comment type="similarity">
    <text evidence="1">Belongs to the GeBP family.</text>
</comment>
<dbReference type="PANTHER" id="PTHR31662:SF97">
    <property type="entry name" value="MYB-LIKE DOMAIN-CONTAINING PROTEIN"/>
    <property type="match status" value="1"/>
</dbReference>
<evidence type="ECO:0000313" key="5">
    <source>
        <dbReference type="Proteomes" id="UP000095767"/>
    </source>
</evidence>
<feature type="compositionally biased region" description="Low complexity" evidence="2">
    <location>
        <begin position="215"/>
        <end position="224"/>
    </location>
</feature>
<dbReference type="EMBL" id="LWDX02001478">
    <property type="protein sequence ID" value="OEL38518.1"/>
    <property type="molecule type" value="Genomic_DNA"/>
</dbReference>
<feature type="compositionally biased region" description="Low complexity" evidence="2">
    <location>
        <begin position="177"/>
        <end position="191"/>
    </location>
</feature>
<dbReference type="GO" id="GO:0006355">
    <property type="term" value="P:regulation of DNA-templated transcription"/>
    <property type="evidence" value="ECO:0007669"/>
    <property type="project" value="InterPro"/>
</dbReference>
<organism evidence="4 5">
    <name type="scientific">Dichanthelium oligosanthes</name>
    <dbReference type="NCBI Taxonomy" id="888268"/>
    <lineage>
        <taxon>Eukaryota</taxon>
        <taxon>Viridiplantae</taxon>
        <taxon>Streptophyta</taxon>
        <taxon>Embryophyta</taxon>
        <taxon>Tracheophyta</taxon>
        <taxon>Spermatophyta</taxon>
        <taxon>Magnoliopsida</taxon>
        <taxon>Liliopsida</taxon>
        <taxon>Poales</taxon>
        <taxon>Poaceae</taxon>
        <taxon>PACMAD clade</taxon>
        <taxon>Panicoideae</taxon>
        <taxon>Panicodae</taxon>
        <taxon>Paniceae</taxon>
        <taxon>Dichantheliinae</taxon>
        <taxon>Dichanthelium</taxon>
    </lineage>
</organism>
<dbReference type="Proteomes" id="UP000095767">
    <property type="component" value="Unassembled WGS sequence"/>
</dbReference>
<comment type="caution">
    <text evidence="4">The sequence shown here is derived from an EMBL/GenBank/DDBJ whole genome shotgun (WGS) entry which is preliminary data.</text>
</comment>
<dbReference type="InterPro" id="IPR053932">
    <property type="entry name" value="GeBP-like_DBD"/>
</dbReference>
<feature type="domain" description="Glabrous enhancer-binding protein-like DBD" evidence="3">
    <location>
        <begin position="51"/>
        <end position="138"/>
    </location>
</feature>
<name>A0A1E5WMC4_9POAL</name>
<dbReference type="OrthoDB" id="10569640at2759"/>
<dbReference type="STRING" id="888268.A0A1E5WMC4"/>
<dbReference type="Pfam" id="PF04504">
    <property type="entry name" value="GeBP-like_DBD"/>
    <property type="match status" value="1"/>
</dbReference>